<evidence type="ECO:0000313" key="3">
    <source>
        <dbReference type="Proteomes" id="UP000019460"/>
    </source>
</evidence>
<name>W9VD28_9GAMM</name>
<dbReference type="InterPro" id="IPR016181">
    <property type="entry name" value="Acyl_CoA_acyltransferase"/>
</dbReference>
<feature type="domain" description="N-acetyltransferase" evidence="1">
    <location>
        <begin position="1"/>
        <end position="63"/>
    </location>
</feature>
<organism evidence="2 3">
    <name type="scientific">Imhoffiella purpurea</name>
    <dbReference type="NCBI Taxonomy" id="1249627"/>
    <lineage>
        <taxon>Bacteria</taxon>
        <taxon>Pseudomonadati</taxon>
        <taxon>Pseudomonadota</taxon>
        <taxon>Gammaproteobacteria</taxon>
        <taxon>Chromatiales</taxon>
        <taxon>Chromatiaceae</taxon>
        <taxon>Imhoffiella</taxon>
    </lineage>
</organism>
<comment type="caution">
    <text evidence="2">The sequence shown here is derived from an EMBL/GenBank/DDBJ whole genome shotgun (WGS) entry which is preliminary data.</text>
</comment>
<dbReference type="EMBL" id="AONC01000035">
    <property type="protein sequence ID" value="EXJ14881.1"/>
    <property type="molecule type" value="Genomic_DNA"/>
</dbReference>
<dbReference type="GO" id="GO:0016747">
    <property type="term" value="F:acyltransferase activity, transferring groups other than amino-acyl groups"/>
    <property type="evidence" value="ECO:0007669"/>
    <property type="project" value="InterPro"/>
</dbReference>
<sequence length="72" mass="8165">MASALEDAFRHGFERVELEVFASNGAAIALYRAMGFREEGRMRRACKIDGRYDDVLVFGLLVEEWTATPVRP</sequence>
<dbReference type="PROSITE" id="PS51186">
    <property type="entry name" value="GNAT"/>
    <property type="match status" value="1"/>
</dbReference>
<keyword evidence="3" id="KW-1185">Reference proteome</keyword>
<reference evidence="2 3" key="1">
    <citation type="submission" date="2012-11" db="EMBL/GenBank/DDBJ databases">
        <title>Genome assembly of Thiorhodococcus sp. AK35.</title>
        <authorList>
            <person name="Nupur N."/>
            <person name="Khatri I."/>
            <person name="Subramanian S."/>
            <person name="Pinnaka A."/>
        </authorList>
    </citation>
    <scope>NUCLEOTIDE SEQUENCE [LARGE SCALE GENOMIC DNA]</scope>
    <source>
        <strain evidence="2 3">AK35</strain>
    </source>
</reference>
<dbReference type="InterPro" id="IPR000182">
    <property type="entry name" value="GNAT_dom"/>
</dbReference>
<evidence type="ECO:0000259" key="1">
    <source>
        <dbReference type="PROSITE" id="PS51186"/>
    </source>
</evidence>
<evidence type="ECO:0000313" key="2">
    <source>
        <dbReference type="EMBL" id="EXJ14881.1"/>
    </source>
</evidence>
<proteinExistence type="predicted"/>
<accession>W9VD28</accession>
<dbReference type="Pfam" id="PF00583">
    <property type="entry name" value="Acetyltransf_1"/>
    <property type="match status" value="1"/>
</dbReference>
<dbReference type="SUPFAM" id="SSF55729">
    <property type="entry name" value="Acyl-CoA N-acyltransferases (Nat)"/>
    <property type="match status" value="1"/>
</dbReference>
<dbReference type="Gene3D" id="3.40.630.30">
    <property type="match status" value="1"/>
</dbReference>
<dbReference type="Proteomes" id="UP000019460">
    <property type="component" value="Unassembled WGS sequence"/>
</dbReference>
<dbReference type="STRING" id="1249627.D779_2087"/>
<dbReference type="AlphaFoldDB" id="W9VD28"/>
<protein>
    <recommendedName>
        <fullName evidence="1">N-acetyltransferase domain-containing protein</fullName>
    </recommendedName>
</protein>
<gene>
    <name evidence="2" type="ORF">D779_2087</name>
</gene>